<feature type="transmembrane region" description="Helical" evidence="1">
    <location>
        <begin position="91"/>
        <end position="116"/>
    </location>
</feature>
<dbReference type="AlphaFoldDB" id="A0A432MJP6"/>
<protein>
    <submittedName>
        <fullName evidence="2">Uncharacterized protein</fullName>
    </submittedName>
</protein>
<sequence>MALPAGLMAGLLSWGAGELALVRFTPAFHMNEQTRQRIETSTAEVRRQLQEATTRTATVSYGALAALLGGALGAAGGIAGRSRSRGLTAAAVGLLLGAAAGASATAVLCQVFHQWFSASTDTFSKDLLRPLLLHAGMWAPAGLAGGLALGLGEGGWRRGAQTAFGGLLGAAFGVVLSEIGGALAFPNARTTHPYGTEWGARLLVHLVVALTVSALAAWSADNVRLSRSRSSPAGSGSS</sequence>
<feature type="transmembrane region" description="Helical" evidence="1">
    <location>
        <begin position="163"/>
        <end position="186"/>
    </location>
</feature>
<dbReference type="RefSeq" id="WP_126725643.1">
    <property type="nucleotide sequence ID" value="NZ_RYZH01000021.1"/>
</dbReference>
<keyword evidence="1" id="KW-0812">Transmembrane</keyword>
<organism evidence="2 3">
    <name type="scientific">Tautonia sociabilis</name>
    <dbReference type="NCBI Taxonomy" id="2080755"/>
    <lineage>
        <taxon>Bacteria</taxon>
        <taxon>Pseudomonadati</taxon>
        <taxon>Planctomycetota</taxon>
        <taxon>Planctomycetia</taxon>
        <taxon>Isosphaerales</taxon>
        <taxon>Isosphaeraceae</taxon>
        <taxon>Tautonia</taxon>
    </lineage>
</organism>
<dbReference type="EMBL" id="RYZH01000021">
    <property type="protein sequence ID" value="RUL87427.1"/>
    <property type="molecule type" value="Genomic_DNA"/>
</dbReference>
<evidence type="ECO:0000256" key="1">
    <source>
        <dbReference type="SAM" id="Phobius"/>
    </source>
</evidence>
<keyword evidence="1" id="KW-1133">Transmembrane helix</keyword>
<keyword evidence="1" id="KW-0472">Membrane</keyword>
<feature type="transmembrane region" description="Helical" evidence="1">
    <location>
        <begin position="59"/>
        <end position="79"/>
    </location>
</feature>
<gene>
    <name evidence="2" type="ORF">TsocGM_12155</name>
</gene>
<evidence type="ECO:0000313" key="2">
    <source>
        <dbReference type="EMBL" id="RUL87427.1"/>
    </source>
</evidence>
<evidence type="ECO:0000313" key="3">
    <source>
        <dbReference type="Proteomes" id="UP000280296"/>
    </source>
</evidence>
<comment type="caution">
    <text evidence="2">The sequence shown here is derived from an EMBL/GenBank/DDBJ whole genome shotgun (WGS) entry which is preliminary data.</text>
</comment>
<proteinExistence type="predicted"/>
<reference evidence="2 3" key="2">
    <citation type="submission" date="2019-01" db="EMBL/GenBank/DDBJ databases">
        <title>Tautonia sociabilis, a novel thermotolerant planctomycete of Isosphaeraceae family, isolated from a 4000 m deep subterranean habitat.</title>
        <authorList>
            <person name="Kovaleva O.L."/>
            <person name="Elcheninov A.G."/>
            <person name="Van Heerden E."/>
            <person name="Toshchakov S.V."/>
            <person name="Novikov A."/>
            <person name="Bonch-Osmolovskaya E.A."/>
            <person name="Kublanov I.V."/>
        </authorList>
    </citation>
    <scope>NUCLEOTIDE SEQUENCE [LARGE SCALE GENOMIC DNA]</scope>
    <source>
        <strain evidence="2 3">GM2012</strain>
    </source>
</reference>
<feature type="transmembrane region" description="Helical" evidence="1">
    <location>
        <begin position="198"/>
        <end position="220"/>
    </location>
</feature>
<keyword evidence="3" id="KW-1185">Reference proteome</keyword>
<dbReference type="Proteomes" id="UP000280296">
    <property type="component" value="Unassembled WGS sequence"/>
</dbReference>
<accession>A0A432MJP6</accession>
<feature type="transmembrane region" description="Helical" evidence="1">
    <location>
        <begin position="131"/>
        <end position="151"/>
    </location>
</feature>
<reference evidence="2 3" key="1">
    <citation type="submission" date="2018-12" db="EMBL/GenBank/DDBJ databases">
        <authorList>
            <person name="Toschakov S.V."/>
        </authorList>
    </citation>
    <scope>NUCLEOTIDE SEQUENCE [LARGE SCALE GENOMIC DNA]</scope>
    <source>
        <strain evidence="2 3">GM2012</strain>
    </source>
</reference>
<name>A0A432MJP6_9BACT</name>